<dbReference type="SUPFAM" id="SSF53244">
    <property type="entry name" value="MurD-like peptide ligases, peptide-binding domain"/>
    <property type="match status" value="1"/>
</dbReference>
<dbReference type="Gene3D" id="3.40.1190.10">
    <property type="entry name" value="Mur-like, catalytic domain"/>
    <property type="match status" value="1"/>
</dbReference>
<evidence type="ECO:0000313" key="13">
    <source>
        <dbReference type="Proteomes" id="UP000517753"/>
    </source>
</evidence>
<organism evidence="12 13">
    <name type="scientific">Sphingomonas melonis</name>
    <dbReference type="NCBI Taxonomy" id="152682"/>
    <lineage>
        <taxon>Bacteria</taxon>
        <taxon>Pseudomonadati</taxon>
        <taxon>Pseudomonadota</taxon>
        <taxon>Alphaproteobacteria</taxon>
        <taxon>Sphingomonadales</taxon>
        <taxon>Sphingomonadaceae</taxon>
        <taxon>Sphingomonas</taxon>
    </lineage>
</organism>
<dbReference type="Pfam" id="PF08245">
    <property type="entry name" value="Mur_ligase_M"/>
    <property type="match status" value="1"/>
</dbReference>
<evidence type="ECO:0000256" key="4">
    <source>
        <dbReference type="ARBA" id="ARBA00022840"/>
    </source>
</evidence>
<keyword evidence="5" id="KW-0133">Cell shape</keyword>
<evidence type="ECO:0000256" key="7">
    <source>
        <dbReference type="ARBA" id="ARBA00023306"/>
    </source>
</evidence>
<name>A0A7Y9FN86_9SPHN</name>
<comment type="caution">
    <text evidence="12">The sequence shown here is derived from an EMBL/GenBank/DDBJ whole genome shotgun (WGS) entry which is preliminary data.</text>
</comment>
<dbReference type="EMBL" id="JACCBY010000003">
    <property type="protein sequence ID" value="NYD90420.1"/>
    <property type="molecule type" value="Genomic_DNA"/>
</dbReference>
<evidence type="ECO:0000259" key="9">
    <source>
        <dbReference type="Pfam" id="PF01225"/>
    </source>
</evidence>
<dbReference type="GO" id="GO:0071555">
    <property type="term" value="P:cell wall organization"/>
    <property type="evidence" value="ECO:0007669"/>
    <property type="project" value="UniProtKB-KW"/>
</dbReference>
<dbReference type="GO" id="GO:0051301">
    <property type="term" value="P:cell division"/>
    <property type="evidence" value="ECO:0007669"/>
    <property type="project" value="UniProtKB-KW"/>
</dbReference>
<dbReference type="Proteomes" id="UP000517753">
    <property type="component" value="Unassembled WGS sequence"/>
</dbReference>
<dbReference type="AlphaFoldDB" id="A0A7Y9FN86"/>
<dbReference type="EC" id="6.3.2.8" evidence="12"/>
<feature type="domain" description="Mur ligase central" evidence="11">
    <location>
        <begin position="123"/>
        <end position="302"/>
    </location>
</feature>
<dbReference type="PANTHER" id="PTHR43445">
    <property type="entry name" value="UDP-N-ACETYLMURAMATE--L-ALANINE LIGASE-RELATED"/>
    <property type="match status" value="1"/>
</dbReference>
<evidence type="ECO:0000256" key="6">
    <source>
        <dbReference type="ARBA" id="ARBA00022984"/>
    </source>
</evidence>
<reference evidence="12 13" key="1">
    <citation type="submission" date="2020-08" db="EMBL/GenBank/DDBJ databases">
        <title>The Agave Microbiome: Exploring the role of microbial communities in plant adaptations to desert environments.</title>
        <authorList>
            <person name="Partida-Martinez L.P."/>
        </authorList>
    </citation>
    <scope>NUCLEOTIDE SEQUENCE [LARGE SCALE GENOMIC DNA]</scope>
    <source>
        <strain evidence="12 13">AS2.3</strain>
    </source>
</reference>
<dbReference type="Gene3D" id="3.90.190.20">
    <property type="entry name" value="Mur ligase, C-terminal domain"/>
    <property type="match status" value="1"/>
</dbReference>
<dbReference type="InterPro" id="IPR050061">
    <property type="entry name" value="MurCDEF_pg_biosynth"/>
</dbReference>
<proteinExistence type="predicted"/>
<dbReference type="GO" id="GO:0008360">
    <property type="term" value="P:regulation of cell shape"/>
    <property type="evidence" value="ECO:0007669"/>
    <property type="project" value="UniProtKB-KW"/>
</dbReference>
<dbReference type="SUPFAM" id="SSF51984">
    <property type="entry name" value="MurCD N-terminal domain"/>
    <property type="match status" value="1"/>
</dbReference>
<evidence type="ECO:0000259" key="10">
    <source>
        <dbReference type="Pfam" id="PF02875"/>
    </source>
</evidence>
<feature type="domain" description="Mur ligase N-terminal catalytic" evidence="9">
    <location>
        <begin position="18"/>
        <end position="116"/>
    </location>
</feature>
<keyword evidence="3" id="KW-0547">Nucleotide-binding</keyword>
<dbReference type="InterPro" id="IPR004101">
    <property type="entry name" value="Mur_ligase_C"/>
</dbReference>
<keyword evidence="8" id="KW-0961">Cell wall biogenesis/degradation</keyword>
<sequence length="475" mass="48995">MANGNLSGSVAGKRFFLVGIGGSGMMPLATILAGRGAIVAGSDRGLDQGRVPAKFDALRARGIALFPQDGSGIVSPDQIVVASAAVEDDVPDIAAAARLGCARARRADLLSTLFNQSALPIGVAGTSGKSTVTGMIGWILHAAGRDPTVMNGAVMKNFAHPQAPFASALVGDGEAFVSEVDESDGSIAQYRPRIAVLNNVSLDHKEMDELRRLFAGFIARAETAIVNLDNAEAAALAAALPPTHVATFGLDRDADFAARTIVEAPFSARFDLIAGGGAPIGVQLQVPGRHNVANALAAIAAAVAAGVPLATAADAIGGFTGLRRRFDLVGEAAGVAVIDDFGHNPDKIAATLDTLHAFPGRLLVLFQPHGYGPLKVMRRELVDTFATRLAASDILVLPDPVYFGGTVAREVTSADIVADLAARGRDARHVAERAAAAAMLVDEARAGDRIVVMGARDDTLSLLAAEMLESLRARG</sequence>
<dbReference type="Gene3D" id="3.40.50.720">
    <property type="entry name" value="NAD(P)-binding Rossmann-like Domain"/>
    <property type="match status" value="1"/>
</dbReference>
<dbReference type="InterPro" id="IPR036565">
    <property type="entry name" value="Mur-like_cat_sf"/>
</dbReference>
<dbReference type="GO" id="GO:0005524">
    <property type="term" value="F:ATP binding"/>
    <property type="evidence" value="ECO:0007669"/>
    <property type="project" value="UniProtKB-KW"/>
</dbReference>
<dbReference type="InterPro" id="IPR013221">
    <property type="entry name" value="Mur_ligase_cen"/>
</dbReference>
<keyword evidence="6" id="KW-0573">Peptidoglycan synthesis</keyword>
<keyword evidence="13" id="KW-1185">Reference proteome</keyword>
<keyword evidence="1 12" id="KW-0436">Ligase</keyword>
<evidence type="ECO:0000259" key="11">
    <source>
        <dbReference type="Pfam" id="PF08245"/>
    </source>
</evidence>
<evidence type="ECO:0000256" key="2">
    <source>
        <dbReference type="ARBA" id="ARBA00022618"/>
    </source>
</evidence>
<gene>
    <name evidence="12" type="ORF">HD841_002217</name>
</gene>
<dbReference type="GO" id="GO:0008763">
    <property type="term" value="F:UDP-N-acetylmuramate-L-alanine ligase activity"/>
    <property type="evidence" value="ECO:0007669"/>
    <property type="project" value="UniProtKB-EC"/>
</dbReference>
<dbReference type="Pfam" id="PF02875">
    <property type="entry name" value="Mur_ligase_C"/>
    <property type="match status" value="1"/>
</dbReference>
<evidence type="ECO:0000256" key="5">
    <source>
        <dbReference type="ARBA" id="ARBA00022960"/>
    </source>
</evidence>
<dbReference type="SUPFAM" id="SSF53623">
    <property type="entry name" value="MurD-like peptide ligases, catalytic domain"/>
    <property type="match status" value="1"/>
</dbReference>
<evidence type="ECO:0000256" key="1">
    <source>
        <dbReference type="ARBA" id="ARBA00022598"/>
    </source>
</evidence>
<dbReference type="InterPro" id="IPR000713">
    <property type="entry name" value="Mur_ligase_N"/>
</dbReference>
<keyword evidence="7" id="KW-0131">Cell cycle</keyword>
<dbReference type="Pfam" id="PF01225">
    <property type="entry name" value="Mur_ligase"/>
    <property type="match status" value="1"/>
</dbReference>
<evidence type="ECO:0000256" key="3">
    <source>
        <dbReference type="ARBA" id="ARBA00022741"/>
    </source>
</evidence>
<dbReference type="InterPro" id="IPR036615">
    <property type="entry name" value="Mur_ligase_C_dom_sf"/>
</dbReference>
<dbReference type="RefSeq" id="WP_179508913.1">
    <property type="nucleotide sequence ID" value="NZ_JACCBY010000003.1"/>
</dbReference>
<feature type="domain" description="Mur ligase C-terminal" evidence="10">
    <location>
        <begin position="324"/>
        <end position="456"/>
    </location>
</feature>
<protein>
    <submittedName>
        <fullName evidence="12">UDP-N-acetylmuramate--alanine ligase</fullName>
        <ecNumber evidence="12">6.3.2.8</ecNumber>
    </submittedName>
</protein>
<dbReference type="PANTHER" id="PTHR43445:SF3">
    <property type="entry name" value="UDP-N-ACETYLMURAMATE--L-ALANINE LIGASE"/>
    <property type="match status" value="1"/>
</dbReference>
<evidence type="ECO:0000256" key="8">
    <source>
        <dbReference type="ARBA" id="ARBA00023316"/>
    </source>
</evidence>
<keyword evidence="4" id="KW-0067">ATP-binding</keyword>
<keyword evidence="2" id="KW-0132">Cell division</keyword>
<dbReference type="GO" id="GO:0009252">
    <property type="term" value="P:peptidoglycan biosynthetic process"/>
    <property type="evidence" value="ECO:0007669"/>
    <property type="project" value="UniProtKB-KW"/>
</dbReference>
<evidence type="ECO:0000313" key="12">
    <source>
        <dbReference type="EMBL" id="NYD90420.1"/>
    </source>
</evidence>
<accession>A0A7Y9FN86</accession>